<dbReference type="EMBL" id="AP014685">
    <property type="protein sequence ID" value="BAR55645.1"/>
    <property type="molecule type" value="Genomic_DNA"/>
</dbReference>
<organism evidence="1 2">
    <name type="scientific">Bradyrhizobium diazoefficiens</name>
    <dbReference type="NCBI Taxonomy" id="1355477"/>
    <lineage>
        <taxon>Bacteria</taxon>
        <taxon>Pseudomonadati</taxon>
        <taxon>Pseudomonadota</taxon>
        <taxon>Alphaproteobacteria</taxon>
        <taxon>Hyphomicrobiales</taxon>
        <taxon>Nitrobacteraceae</taxon>
        <taxon>Bradyrhizobium</taxon>
    </lineage>
</organism>
<dbReference type="Proteomes" id="UP000063308">
    <property type="component" value="Chromosome"/>
</dbReference>
<reference evidence="1 2" key="1">
    <citation type="submission" date="2014-11" db="EMBL/GenBank/DDBJ databases">
        <title>Symbiosis island explosion on the genome of extra-slow-growing strains of soybean bradyrhizobia with massive insertion sequences.</title>
        <authorList>
            <person name="Iida T."/>
            <person name="Minamisawa K."/>
        </authorList>
    </citation>
    <scope>NUCLEOTIDE SEQUENCE [LARGE SCALE GENOMIC DNA]</scope>
    <source>
        <strain evidence="1 2">NK6</strain>
    </source>
</reference>
<evidence type="ECO:0000313" key="1">
    <source>
        <dbReference type="EMBL" id="BAR55645.1"/>
    </source>
</evidence>
<name>A0A0E3VTH0_9BRAD</name>
<protein>
    <submittedName>
        <fullName evidence="1">Uncharacterized protein</fullName>
    </submittedName>
</protein>
<gene>
    <name evidence="1" type="ORF">NK6_2464</name>
</gene>
<dbReference type="AlphaFoldDB" id="A0A0E3VTH0"/>
<evidence type="ECO:0000313" key="2">
    <source>
        <dbReference type="Proteomes" id="UP000063308"/>
    </source>
</evidence>
<sequence>MQSGAEQQLERRRYEAALAERQFNRVDPDNRLVAAELECRWEVALKEVRVAEEALARLKSPQAIAQITVGNKVLNDKVVRLSGRLPEIWTDPGTTDAKRKALLRCLIDKVTSTAASTTSSE</sequence>
<accession>A0A0E3VTH0</accession>
<dbReference type="RefSeq" id="WP_060909073.1">
    <property type="nucleotide sequence ID" value="NZ_JAFCKD010000228.1"/>
</dbReference>
<proteinExistence type="predicted"/>